<reference evidence="3 4" key="2">
    <citation type="submission" date="2024-05" db="EMBL/GenBank/DDBJ databases">
        <authorList>
            <person name="Chen Y."/>
            <person name="Shah S."/>
            <person name="Dougan E. K."/>
            <person name="Thang M."/>
            <person name="Chan C."/>
        </authorList>
    </citation>
    <scope>NUCLEOTIDE SEQUENCE [LARGE SCALE GENOMIC DNA]</scope>
</reference>
<gene>
    <name evidence="2" type="ORF">C1SCF055_LOCUS26472</name>
</gene>
<dbReference type="EMBL" id="CAMXCT030002777">
    <property type="protein sequence ID" value="CAL4787662.1"/>
    <property type="molecule type" value="Genomic_DNA"/>
</dbReference>
<evidence type="ECO:0000313" key="3">
    <source>
        <dbReference type="EMBL" id="CAL4787662.1"/>
    </source>
</evidence>
<feature type="compositionally biased region" description="Basic and acidic residues" evidence="1">
    <location>
        <begin position="1074"/>
        <end position="1090"/>
    </location>
</feature>
<evidence type="ECO:0000256" key="1">
    <source>
        <dbReference type="SAM" id="MobiDB-lite"/>
    </source>
</evidence>
<accession>A0A9P1CZ72</accession>
<dbReference type="PANTHER" id="PTHR35467">
    <property type="match status" value="1"/>
</dbReference>
<dbReference type="PANTHER" id="PTHR35467:SF2">
    <property type="entry name" value="PROTEIN NEOXANTHIN-DEFICIENT 1"/>
    <property type="match status" value="1"/>
</dbReference>
<dbReference type="EMBL" id="CAMXCT010002777">
    <property type="protein sequence ID" value="CAI4000350.1"/>
    <property type="molecule type" value="Genomic_DNA"/>
</dbReference>
<reference evidence="2" key="1">
    <citation type="submission" date="2022-10" db="EMBL/GenBank/DDBJ databases">
        <authorList>
            <person name="Chen Y."/>
            <person name="Dougan E. K."/>
            <person name="Chan C."/>
            <person name="Rhodes N."/>
            <person name="Thang M."/>
        </authorList>
    </citation>
    <scope>NUCLEOTIDE SEQUENCE</scope>
</reference>
<proteinExistence type="predicted"/>
<protein>
    <submittedName>
        <fullName evidence="3">Protein NEOXANTHIN-DEFICIENT 1</fullName>
    </submittedName>
</protein>
<feature type="compositionally biased region" description="Basic residues" evidence="1">
    <location>
        <begin position="819"/>
        <end position="834"/>
    </location>
</feature>
<comment type="caution">
    <text evidence="2">The sequence shown here is derived from an EMBL/GenBank/DDBJ whole genome shotgun (WGS) entry which is preliminary data.</text>
</comment>
<name>A0A9P1CZ72_9DINO</name>
<feature type="region of interest" description="Disordered" evidence="1">
    <location>
        <begin position="538"/>
        <end position="614"/>
    </location>
</feature>
<dbReference type="OrthoDB" id="410220at2759"/>
<feature type="region of interest" description="Disordered" evidence="1">
    <location>
        <begin position="816"/>
        <end position="837"/>
    </location>
</feature>
<keyword evidence="4" id="KW-1185">Reference proteome</keyword>
<dbReference type="EMBL" id="CAMXCT020002777">
    <property type="protein sequence ID" value="CAL1153725.1"/>
    <property type="molecule type" value="Genomic_DNA"/>
</dbReference>
<organism evidence="2">
    <name type="scientific">Cladocopium goreaui</name>
    <dbReference type="NCBI Taxonomy" id="2562237"/>
    <lineage>
        <taxon>Eukaryota</taxon>
        <taxon>Sar</taxon>
        <taxon>Alveolata</taxon>
        <taxon>Dinophyceae</taxon>
        <taxon>Suessiales</taxon>
        <taxon>Symbiodiniaceae</taxon>
        <taxon>Cladocopium</taxon>
    </lineage>
</organism>
<feature type="compositionally biased region" description="Low complexity" evidence="1">
    <location>
        <begin position="559"/>
        <end position="578"/>
    </location>
</feature>
<evidence type="ECO:0000313" key="4">
    <source>
        <dbReference type="Proteomes" id="UP001152797"/>
    </source>
</evidence>
<dbReference type="Proteomes" id="UP001152797">
    <property type="component" value="Unassembled WGS sequence"/>
</dbReference>
<evidence type="ECO:0000313" key="2">
    <source>
        <dbReference type="EMBL" id="CAI4000350.1"/>
    </source>
</evidence>
<dbReference type="InterPro" id="IPR039343">
    <property type="entry name" value="NDX1-like"/>
</dbReference>
<sequence length="1433" mass="159853">MLTSWVPEEERVSVYQRIVQWEERLKELRTSCVGVAYEDGISGVQTLGGSQQPVDIVIDACLCSDVEKNFKSYKGILTLFETVPQAIFGHVDCPPEGEVDVLVIGDSSTALVDYPDDPKKRKVISLGEILAQSPPTGVRKVHWKMRWGKGLGSIHTGIWEAMDEIAETCKKEGIPQIPTLVLIGWAGNDVYGEGGYRGCTWIHQSRYSRTPADRKVAAEFTEKQHRRVINAMDEIIKMRRHTMIRDIVVFGCGDSYSYGLPPSYGLEMGRCFEHLIAGGVRCVSTCMTSAFSTRYDKLHMTDLPSNRTLMIKFLRCMIRAHLIVMQIEELEPILRQKASFLDDDPEERMKIVYQYPNLAQFKFSLSKTEAQTADEHLMDYMAELNEVAEDEATREGAPKPIEFSESDLKSIVPVFKDDVDSDEEEARMREHLQADFDDAADSDWSPVRSEATENIPGIDEWEAIDDSRPDIVHNIFDREDNVESHTEVDYGADVEETAEPVDEFADAIVIQDDAMDVDKTETETKDEAGNLDDVMVIEEPETGHPAVEVTTEESKAPETEGAAAGGTVATDANTTTAEGSKLAGRPASDEKAASSSTGPKPEAKKMPLSHHTAKAPTKLMDDVAKLKLEQAKERLEDSVWLDPTDLNSRIPYKNVNANGRLREISGKMSMYLRGHALADGYPSPEMDFTDLSMDWVELRNHLNNKIRNVVDWEILQVIRRRKSYNERVKKSKDQDESVVQALVQSKRGKSMDMLLEQWSSFLTGVEPGKFFALVQPKALSGVIRDMEAAEGIESEEMKNYLFAYYAAVSNSEVIEGRGKGKGKNRGKGKGRHPGGKAGVITQMRIEDLKYHDCVTAQKVTIPFRKCEKCDQNMLDGMAKCPSCYISMEAWSDNRVATEICRLESRAAEIHGVFALSQVSQVQPRKHRAGSEARQRNRAGRSNFGVMKENYDDLVSFAIQNWTDNHGALDWNVHTDEPIAEASTVTFPAAMGPKKTEGLIDNPRRRLLSVWGPRPLAEDCPYRGMDAHYTRRVRRGEWGYARDESGGHRRSGWYADQWRYADSWRQWNYGYEDRRWGKGKNDPKGKTHDTSYVKGPAKGQGKGKGRSYSGGYAADRERERSPPPSGGASSSAGPPPQNYRPGRNTRVIDATTHETVTSHGVIRERVVEEADGTMYTEITFPDGLAAGRSSRARARVRSQEDDVQWVFAGRAWFRPAIQQVKNQPKEVSFVSLLGWSLGGLVCLEYDDSPCGAYREVVDMGSVVVRGGAIGQWGSRLCVSSQEAEDLCRAVWGVPAECRSITFDKGTSQGLRCSTSGDAVKVTGWEALHLEDASGLTVSIPGRLPIWWTPTIKSLWLPLRLGKSEDGLKLHRIFLSAEKLSLQWHWPGDDTPNTGDAEGVPLPLSILADGPLAMGETCWKSPQDNEHHDLVQVSA</sequence>
<feature type="region of interest" description="Disordered" evidence="1">
    <location>
        <begin position="1074"/>
        <end position="1143"/>
    </location>
</feature>